<dbReference type="FunFam" id="3.30.160.20:FF:000004">
    <property type="entry name" value="Peptide chain release factor 1"/>
    <property type="match status" value="1"/>
</dbReference>
<evidence type="ECO:0000256" key="1">
    <source>
        <dbReference type="ARBA" id="ARBA00002986"/>
    </source>
</evidence>
<dbReference type="PROSITE" id="PS00745">
    <property type="entry name" value="RF_PROK_I"/>
    <property type="match status" value="1"/>
</dbReference>
<evidence type="ECO:0000256" key="2">
    <source>
        <dbReference type="ARBA" id="ARBA00004496"/>
    </source>
</evidence>
<evidence type="ECO:0000256" key="3">
    <source>
        <dbReference type="ARBA" id="ARBA00010835"/>
    </source>
</evidence>
<keyword evidence="9" id="KW-0175">Coiled coil</keyword>
<evidence type="ECO:0000256" key="8">
    <source>
        <dbReference type="NCBIfam" id="TIGR00019"/>
    </source>
</evidence>
<dbReference type="SUPFAM" id="SSF75620">
    <property type="entry name" value="Release factor"/>
    <property type="match status" value="1"/>
</dbReference>
<protein>
    <recommendedName>
        <fullName evidence="7 8">Peptide chain release factor 1</fullName>
        <shortName evidence="7">RF-1</shortName>
    </recommendedName>
</protein>
<dbReference type="InterPro" id="IPR005139">
    <property type="entry name" value="PCRF"/>
</dbReference>
<dbReference type="InterPro" id="IPR045853">
    <property type="entry name" value="Pep_chain_release_fac_I_sf"/>
</dbReference>
<dbReference type="InterPro" id="IPR050057">
    <property type="entry name" value="Prokaryotic/Mito_RF"/>
</dbReference>
<dbReference type="InterPro" id="IPR000352">
    <property type="entry name" value="Pep_chain_release_fac_I"/>
</dbReference>
<evidence type="ECO:0000313" key="11">
    <source>
        <dbReference type="EMBL" id="OQX90867.1"/>
    </source>
</evidence>
<dbReference type="Pfam" id="PF00472">
    <property type="entry name" value="RF-1"/>
    <property type="match status" value="1"/>
</dbReference>
<comment type="caution">
    <text evidence="11">The sequence shown here is derived from an EMBL/GenBank/DDBJ whole genome shotgun (WGS) entry which is preliminary data.</text>
</comment>
<comment type="subcellular location">
    <subcellularLocation>
        <location evidence="2 7">Cytoplasm</location>
    </subcellularLocation>
</comment>
<dbReference type="InterPro" id="IPR004373">
    <property type="entry name" value="RF-1"/>
</dbReference>
<keyword evidence="6 7" id="KW-0648">Protein biosynthesis</keyword>
<dbReference type="NCBIfam" id="TIGR00019">
    <property type="entry name" value="prfA"/>
    <property type="match status" value="1"/>
</dbReference>
<comment type="PTM">
    <text evidence="7">Methylated by PrmC. Methylation increases the termination efficiency of RF1.</text>
</comment>
<accession>A0A1W9S2L0</accession>
<dbReference type="HAMAP" id="MF_00093">
    <property type="entry name" value="Rel_fac_1"/>
    <property type="match status" value="1"/>
</dbReference>
<evidence type="ECO:0000259" key="10">
    <source>
        <dbReference type="PROSITE" id="PS00745"/>
    </source>
</evidence>
<dbReference type="GO" id="GO:0005829">
    <property type="term" value="C:cytosol"/>
    <property type="evidence" value="ECO:0007669"/>
    <property type="project" value="UniProtKB-ARBA"/>
</dbReference>
<evidence type="ECO:0000256" key="9">
    <source>
        <dbReference type="SAM" id="Coils"/>
    </source>
</evidence>
<dbReference type="Gene3D" id="3.30.160.20">
    <property type="match status" value="1"/>
</dbReference>
<name>A0A1W9S2L0_9BACT</name>
<feature type="domain" description="Prokaryotic-type class I peptide chain release factors" evidence="10">
    <location>
        <begin position="230"/>
        <end position="246"/>
    </location>
</feature>
<dbReference type="PANTHER" id="PTHR43804">
    <property type="entry name" value="LD18447P"/>
    <property type="match status" value="1"/>
</dbReference>
<evidence type="ECO:0000256" key="6">
    <source>
        <dbReference type="ARBA" id="ARBA00022917"/>
    </source>
</evidence>
<dbReference type="SMART" id="SM00937">
    <property type="entry name" value="PCRF"/>
    <property type="match status" value="1"/>
</dbReference>
<dbReference type="GO" id="GO:0016149">
    <property type="term" value="F:translation release factor activity, codon specific"/>
    <property type="evidence" value="ECO:0007669"/>
    <property type="project" value="UniProtKB-UniRule"/>
</dbReference>
<evidence type="ECO:0000313" key="12">
    <source>
        <dbReference type="Proteomes" id="UP000192611"/>
    </source>
</evidence>
<comment type="similarity">
    <text evidence="3 7">Belongs to the prokaryotic/mitochondrial release factor family.</text>
</comment>
<evidence type="ECO:0000256" key="7">
    <source>
        <dbReference type="HAMAP-Rule" id="MF_00093"/>
    </source>
</evidence>
<dbReference type="Gene3D" id="3.30.70.1660">
    <property type="match status" value="1"/>
</dbReference>
<evidence type="ECO:0000256" key="5">
    <source>
        <dbReference type="ARBA" id="ARBA00022490"/>
    </source>
</evidence>
<dbReference type="FunFam" id="3.30.70.1660:FF:000004">
    <property type="entry name" value="Peptide chain release factor 1"/>
    <property type="match status" value="1"/>
</dbReference>
<comment type="function">
    <text evidence="1 7">Peptide chain release factor 1 directs the termination of translation in response to the peptide chain termination codons UAG and UAA.</text>
</comment>
<evidence type="ECO:0000256" key="4">
    <source>
        <dbReference type="ARBA" id="ARBA00022481"/>
    </source>
</evidence>
<gene>
    <name evidence="7" type="primary">prfA</name>
    <name evidence="11" type="ORF">B6D57_01795</name>
</gene>
<dbReference type="NCBIfam" id="NF001859">
    <property type="entry name" value="PRK00591.1"/>
    <property type="match status" value="1"/>
</dbReference>
<organism evidence="11 12">
    <name type="scientific">Candidatus Coatesbacteria bacterium 4484_99</name>
    <dbReference type="NCBI Taxonomy" id="1970774"/>
    <lineage>
        <taxon>Bacteria</taxon>
        <taxon>Candidatus Coatesiibacteriota</taxon>
    </lineage>
</organism>
<reference evidence="12" key="1">
    <citation type="submission" date="2017-03" db="EMBL/GenBank/DDBJ databases">
        <title>Novel pathways for hydrocarbon cycling and metabolic interdependencies in hydrothermal sediment communities.</title>
        <authorList>
            <person name="Dombrowski N."/>
            <person name="Seitz K."/>
            <person name="Teske A."/>
            <person name="Baker B."/>
        </authorList>
    </citation>
    <scope>NUCLEOTIDE SEQUENCE [LARGE SCALE GENOMIC DNA]</scope>
</reference>
<dbReference type="FunFam" id="3.30.70.1660:FF:000002">
    <property type="entry name" value="Peptide chain release factor 1"/>
    <property type="match status" value="1"/>
</dbReference>
<sequence length="360" mass="41260">MLDGLKEKMDELLSQYERLKEEVAKPEVYQDAERVKSVSKRLRELEKVVDLFRQYQSIEKEIDEYRAIIGSDDDEELIEIARQGLDEAEEKLAKIEEELRYALVPADPYEDRNVIMEIRAGTGGDEATLFAGELFRMYERYATENGYKVRVLSSHESEVGGFKEIIFSVEGKGAFSRLKHESGVHRVQRVPVTESSGRIHTSAVTVAVLPEAEEVEVDIKSEDIEVDVFRASGPGGQHVNVTDSAVRITHLPTGIVVSCQDERSQHQNRAKAMSILRARLLDLRQREQMEERASKRRDQIKTGDRSERVRTYNFPQNRVTDHRINLTLYSLDSILAGDLDPLIEPLIIEDRKRKMEEAME</sequence>
<dbReference type="Pfam" id="PF03462">
    <property type="entry name" value="PCRF"/>
    <property type="match status" value="1"/>
</dbReference>
<dbReference type="Gene3D" id="6.10.140.1950">
    <property type="match status" value="1"/>
</dbReference>
<dbReference type="Proteomes" id="UP000192611">
    <property type="component" value="Unassembled WGS sequence"/>
</dbReference>
<proteinExistence type="inferred from homology"/>
<keyword evidence="5 7" id="KW-0963">Cytoplasm</keyword>
<dbReference type="AlphaFoldDB" id="A0A1W9S2L0"/>
<feature type="modified residue" description="N5-methylglutamine" evidence="7">
    <location>
        <position position="237"/>
    </location>
</feature>
<dbReference type="EMBL" id="NATQ01000023">
    <property type="protein sequence ID" value="OQX90867.1"/>
    <property type="molecule type" value="Genomic_DNA"/>
</dbReference>
<dbReference type="PANTHER" id="PTHR43804:SF7">
    <property type="entry name" value="LD18447P"/>
    <property type="match status" value="1"/>
</dbReference>
<keyword evidence="4 7" id="KW-0488">Methylation</keyword>
<feature type="coiled-coil region" evidence="9">
    <location>
        <begin position="48"/>
        <end position="98"/>
    </location>
</feature>